<evidence type="ECO:0000313" key="1">
    <source>
        <dbReference type="EMBL" id="SMP23649.1"/>
    </source>
</evidence>
<reference evidence="1" key="1">
    <citation type="submission" date="2017-05" db="EMBL/GenBank/DDBJ databases">
        <authorList>
            <person name="Varghese N."/>
            <person name="Submissions S."/>
        </authorList>
    </citation>
    <scope>NUCLEOTIDE SEQUENCE</scope>
    <source>
        <strain evidence="1">DSM 18763</strain>
    </source>
</reference>
<dbReference type="EMBL" id="FXTX01000030">
    <property type="protein sequence ID" value="SMP23649.1"/>
    <property type="molecule type" value="Genomic_DNA"/>
</dbReference>
<keyword evidence="2" id="KW-1185">Reference proteome</keyword>
<dbReference type="RefSeq" id="WP_265134538.1">
    <property type="nucleotide sequence ID" value="NZ_FXTX01000030.1"/>
</dbReference>
<dbReference type="NCBIfam" id="TIGR04255">
    <property type="entry name" value="sporadTIGR04255"/>
    <property type="match status" value="1"/>
</dbReference>
<protein>
    <submittedName>
        <fullName evidence="1">TIGR04255 family protein</fullName>
    </submittedName>
</protein>
<accession>A0AA46AG28</accession>
<dbReference type="Proteomes" id="UP001157947">
    <property type="component" value="Unassembled WGS sequence"/>
</dbReference>
<dbReference type="AlphaFoldDB" id="A0AA46AG28"/>
<evidence type="ECO:0000313" key="2">
    <source>
        <dbReference type="Proteomes" id="UP001157947"/>
    </source>
</evidence>
<dbReference type="InterPro" id="IPR026349">
    <property type="entry name" value="CHP04255"/>
</dbReference>
<sequence>MYKLSKQPLVEVAFELYWGNKNKGDLYFDPNYRLIIGALYERIKEKFPEFETLPTVNIPIEALPSGSKIVQYRFWSKNRKWPVVQVGPNILTVNMNKEYEKWENFKPLVLKVVNNFFSIYPDKENLFIDNLALKYLDAFPFDFINDNVLEFLKKKLHVNIGIDFGEEERRNRFPENPISVECKLEYFLNEPKGLLGVHFFKGLIENKKESLFIESHVESLQMSNIEPNIESISNWLDKAHEMTDFIFSSIIRGELEEELR</sequence>
<name>A0AA46AG28_9AQUI</name>
<gene>
    <name evidence="1" type="ORF">SAMN06264868_1306</name>
</gene>
<comment type="caution">
    <text evidence="1">The sequence shown here is derived from an EMBL/GenBank/DDBJ whole genome shotgun (WGS) entry which is preliminary data.</text>
</comment>
<proteinExistence type="predicted"/>
<organism evidence="1 2">
    <name type="scientific">Venenivibrio stagnispumantis</name>
    <dbReference type="NCBI Taxonomy" id="407998"/>
    <lineage>
        <taxon>Bacteria</taxon>
        <taxon>Pseudomonadati</taxon>
        <taxon>Aquificota</taxon>
        <taxon>Aquificia</taxon>
        <taxon>Aquificales</taxon>
        <taxon>Hydrogenothermaceae</taxon>
        <taxon>Venenivibrio</taxon>
    </lineage>
</organism>